<keyword evidence="2 8" id="KW-0812">Transmembrane</keyword>
<feature type="transmembrane region" description="Helical" evidence="8">
    <location>
        <begin position="12"/>
        <end position="30"/>
    </location>
</feature>
<dbReference type="PANTHER" id="PTHR32089">
    <property type="entry name" value="METHYL-ACCEPTING CHEMOTAXIS PROTEIN MCPB"/>
    <property type="match status" value="1"/>
</dbReference>
<gene>
    <name evidence="12" type="ORF">SJ2017_1490</name>
</gene>
<evidence type="ECO:0000259" key="9">
    <source>
        <dbReference type="PROSITE" id="PS50111"/>
    </source>
</evidence>
<comment type="similarity">
    <text evidence="6">Belongs to the methyl-accepting chemotaxis (MCP) protein family.</text>
</comment>
<dbReference type="SMART" id="SM00283">
    <property type="entry name" value="MA"/>
    <property type="match status" value="1"/>
</dbReference>
<dbReference type="Pfam" id="PF08376">
    <property type="entry name" value="NIT"/>
    <property type="match status" value="1"/>
</dbReference>
<evidence type="ECO:0000256" key="1">
    <source>
        <dbReference type="ARBA" id="ARBA00004141"/>
    </source>
</evidence>
<accession>A0ABN4YFU2</accession>
<dbReference type="InterPro" id="IPR010910">
    <property type="entry name" value="Nitrate/nitrite_sensing_bac"/>
</dbReference>
<reference evidence="12 13" key="1">
    <citation type="submission" date="2017-03" db="EMBL/GenBank/DDBJ databases">
        <title>Genome sequencing of Shewanella japonica KCTC 22435.</title>
        <authorList>
            <person name="Kim K.M."/>
        </authorList>
    </citation>
    <scope>NUCLEOTIDE SEQUENCE [LARGE SCALE GENOMIC DNA]</scope>
    <source>
        <strain evidence="12 13">KCTC 22435</strain>
    </source>
</reference>
<name>A0ABN4YFU2_9GAMM</name>
<dbReference type="Gene3D" id="1.10.287.950">
    <property type="entry name" value="Methyl-accepting chemotaxis protein"/>
    <property type="match status" value="1"/>
</dbReference>
<evidence type="ECO:0000256" key="5">
    <source>
        <dbReference type="ARBA" id="ARBA00023224"/>
    </source>
</evidence>
<keyword evidence="13" id="KW-1185">Reference proteome</keyword>
<dbReference type="PROSITE" id="PS50111">
    <property type="entry name" value="CHEMOTAXIS_TRANSDUC_2"/>
    <property type="match status" value="1"/>
</dbReference>
<evidence type="ECO:0000313" key="12">
    <source>
        <dbReference type="EMBL" id="ARD21809.1"/>
    </source>
</evidence>
<dbReference type="Pfam" id="PF00672">
    <property type="entry name" value="HAMP"/>
    <property type="match status" value="1"/>
</dbReference>
<comment type="subcellular location">
    <subcellularLocation>
        <location evidence="1">Membrane</location>
        <topology evidence="1">Multi-pass membrane protein</topology>
    </subcellularLocation>
</comment>
<dbReference type="Proteomes" id="UP000191820">
    <property type="component" value="Chromosome"/>
</dbReference>
<evidence type="ECO:0000256" key="3">
    <source>
        <dbReference type="ARBA" id="ARBA00022989"/>
    </source>
</evidence>
<feature type="domain" description="Methyl-accepting transducer" evidence="9">
    <location>
        <begin position="389"/>
        <end position="625"/>
    </location>
</feature>
<keyword evidence="5 7" id="KW-0807">Transducer</keyword>
<organism evidence="12 13">
    <name type="scientific">Shewanella japonica</name>
    <dbReference type="NCBI Taxonomy" id="93973"/>
    <lineage>
        <taxon>Bacteria</taxon>
        <taxon>Pseudomonadati</taxon>
        <taxon>Pseudomonadota</taxon>
        <taxon>Gammaproteobacteria</taxon>
        <taxon>Alteromonadales</taxon>
        <taxon>Shewanellaceae</taxon>
        <taxon>Shewanella</taxon>
    </lineage>
</organism>
<dbReference type="EMBL" id="CP020472">
    <property type="protein sequence ID" value="ARD21809.1"/>
    <property type="molecule type" value="Genomic_DNA"/>
</dbReference>
<feature type="domain" description="NIT" evidence="11">
    <location>
        <begin position="53"/>
        <end position="300"/>
    </location>
</feature>
<dbReference type="PANTHER" id="PTHR32089:SF119">
    <property type="entry name" value="METHYL-ACCEPTING CHEMOTAXIS PROTEIN CTPL"/>
    <property type="match status" value="1"/>
</dbReference>
<dbReference type="RefSeq" id="WP_080915379.1">
    <property type="nucleotide sequence ID" value="NZ_CP020472.1"/>
</dbReference>
<dbReference type="InterPro" id="IPR004089">
    <property type="entry name" value="MCPsignal_dom"/>
</dbReference>
<dbReference type="SUPFAM" id="SSF58104">
    <property type="entry name" value="Methyl-accepting chemotaxis protein (MCP) signaling domain"/>
    <property type="match status" value="1"/>
</dbReference>
<dbReference type="SMART" id="SM00304">
    <property type="entry name" value="HAMP"/>
    <property type="match status" value="1"/>
</dbReference>
<evidence type="ECO:0000256" key="4">
    <source>
        <dbReference type="ARBA" id="ARBA00023136"/>
    </source>
</evidence>
<keyword evidence="3 8" id="KW-1133">Transmembrane helix</keyword>
<sequence length="663" mass="72849">MKWITDLKTLHKLLLLIVPPLLICLIYGGMFVHNKYETKSELNTVLSLTELAVINSALVHELQKERGMSAGYIGSQGQSFADALPQQRGMSDRQISRFNSIPNVDDFPVQISATLRQISNQLQQLQSMRRSVDSLTVTVADEVKYYTGLNTALLSVVDETAMQSTDSELSLKLASFGAFLQLKERAGIERAVLSTTFGQQGFKDGVFSRFVTLVSEQNTYGERFKALATPDWISQFEQVSRSREESAVQQLRDIAYSQDVTHISAQNPETWFSTSTARINVLTDFEHFLADDLIKLTKLRLDSANQMMWTSLLALTISIILLAWLSLSVSNYLNKSLSHLFEKVTHAGNHFDLSTRIEHKSADEFGQLSAAFNAMMTDFETIIAQVRQSASQVVSVVEQVNGHTQTMKQDVELGYQEAEQVASAMTEMSATVTQIAANAVQASDASTSANKEAHIGNKGVSQTTVSIKHLASEINEASNAIETLDQDVQSIATILDVISAISEQTNLLALNAAIEAARAGEQGRGFAVVADEVRTLAQRTQSSTDDIKRMTDRLKSGAQLAVKTMQRGMVSADESVIEVENAGKELKQIVADVDVIDSMNQQIASATHEQAAVAEEVNQNAMKISEIYNQTQEIANALSQLNETLLEDAAAMSEQVQKFTLTQ</sequence>
<proteinExistence type="inferred from homology"/>
<dbReference type="InterPro" id="IPR003660">
    <property type="entry name" value="HAMP_dom"/>
</dbReference>
<dbReference type="CDD" id="cd11386">
    <property type="entry name" value="MCP_signal"/>
    <property type="match status" value="1"/>
</dbReference>
<protein>
    <submittedName>
        <fullName evidence="12">Methyl-accepting chemotaxis sensory transducer</fullName>
    </submittedName>
</protein>
<feature type="domain" description="HAMP" evidence="10">
    <location>
        <begin position="352"/>
        <end position="384"/>
    </location>
</feature>
<evidence type="ECO:0000313" key="13">
    <source>
        <dbReference type="Proteomes" id="UP000191820"/>
    </source>
</evidence>
<dbReference type="Pfam" id="PF00015">
    <property type="entry name" value="MCPsignal"/>
    <property type="match status" value="1"/>
</dbReference>
<dbReference type="PROSITE" id="PS50906">
    <property type="entry name" value="NIT"/>
    <property type="match status" value="1"/>
</dbReference>
<evidence type="ECO:0000259" key="11">
    <source>
        <dbReference type="PROSITE" id="PS50906"/>
    </source>
</evidence>
<evidence type="ECO:0000259" key="10">
    <source>
        <dbReference type="PROSITE" id="PS50885"/>
    </source>
</evidence>
<dbReference type="CDD" id="cd06225">
    <property type="entry name" value="HAMP"/>
    <property type="match status" value="1"/>
</dbReference>
<dbReference type="PROSITE" id="PS50885">
    <property type="entry name" value="HAMP"/>
    <property type="match status" value="1"/>
</dbReference>
<dbReference type="InterPro" id="IPR013587">
    <property type="entry name" value="Nitrate/nitrite_sensing"/>
</dbReference>
<evidence type="ECO:0000256" key="2">
    <source>
        <dbReference type="ARBA" id="ARBA00022692"/>
    </source>
</evidence>
<evidence type="ECO:0000256" key="6">
    <source>
        <dbReference type="ARBA" id="ARBA00029447"/>
    </source>
</evidence>
<evidence type="ECO:0000256" key="8">
    <source>
        <dbReference type="SAM" id="Phobius"/>
    </source>
</evidence>
<evidence type="ECO:0000256" key="7">
    <source>
        <dbReference type="PROSITE-ProRule" id="PRU00284"/>
    </source>
</evidence>
<keyword evidence="4 8" id="KW-0472">Membrane</keyword>